<accession>A0A2Z5FSL2</accession>
<dbReference type="RefSeq" id="WP_114205587.1">
    <property type="nucleotide sequence ID" value="NZ_CP030840.1"/>
</dbReference>
<organism evidence="1 2">
    <name type="scientific">Acidisarcina polymorpha</name>
    <dbReference type="NCBI Taxonomy" id="2211140"/>
    <lineage>
        <taxon>Bacteria</taxon>
        <taxon>Pseudomonadati</taxon>
        <taxon>Acidobacteriota</taxon>
        <taxon>Terriglobia</taxon>
        <taxon>Terriglobales</taxon>
        <taxon>Acidobacteriaceae</taxon>
        <taxon>Acidisarcina</taxon>
    </lineage>
</organism>
<reference evidence="1 2" key="1">
    <citation type="journal article" date="2018" name="Front. Microbiol.">
        <title>Hydrolytic Capabilities as a Key to Environmental Success: Chitinolytic and Cellulolytic Acidobacteria From Acidic Sub-arctic Soils and Boreal Peatlands.</title>
        <authorList>
            <person name="Belova S.E."/>
            <person name="Ravin N.V."/>
            <person name="Pankratov T.A."/>
            <person name="Rakitin A.L."/>
            <person name="Ivanova A.A."/>
            <person name="Beletsky A.V."/>
            <person name="Mardanov A.V."/>
            <person name="Sinninghe Damste J.S."/>
            <person name="Dedysh S.N."/>
        </authorList>
    </citation>
    <scope>NUCLEOTIDE SEQUENCE [LARGE SCALE GENOMIC DNA]</scope>
    <source>
        <strain evidence="1 2">SBC82</strain>
    </source>
</reference>
<proteinExistence type="predicted"/>
<dbReference type="KEGG" id="abas:ACPOL_0454"/>
<gene>
    <name evidence="1" type="ORF">ACPOL_0454</name>
</gene>
<dbReference type="AlphaFoldDB" id="A0A2Z5FSL2"/>
<protein>
    <recommendedName>
        <fullName evidence="3">Glutathionylspermidine synthase pre-ATP-grasp-like domain-containing protein</fullName>
    </recommendedName>
</protein>
<dbReference type="SUPFAM" id="SSF56059">
    <property type="entry name" value="Glutathione synthetase ATP-binding domain-like"/>
    <property type="match status" value="1"/>
</dbReference>
<dbReference type="Proteomes" id="UP000253606">
    <property type="component" value="Chromosome"/>
</dbReference>
<dbReference type="EMBL" id="CP030840">
    <property type="protein sequence ID" value="AXC09831.1"/>
    <property type="molecule type" value="Genomic_DNA"/>
</dbReference>
<keyword evidence="2" id="KW-1185">Reference proteome</keyword>
<evidence type="ECO:0000313" key="2">
    <source>
        <dbReference type="Proteomes" id="UP000253606"/>
    </source>
</evidence>
<evidence type="ECO:0008006" key="3">
    <source>
        <dbReference type="Google" id="ProtNLM"/>
    </source>
</evidence>
<evidence type="ECO:0000313" key="1">
    <source>
        <dbReference type="EMBL" id="AXC09831.1"/>
    </source>
</evidence>
<dbReference type="OrthoDB" id="108192at2"/>
<sequence>MIRKFRQDFNRQYRPELYSNLLASLERATGGPIEFRVAESPCFFSMELMEHIAAIGSELTRRLVDDPDYLWRSRAAIPDAYRMPEQSEHPHFMTADFGLVRTPQGELEPRLVELQAFPSIFAYQCLLAEAYRETYALDDGLDPFLGGHTENSFWRLFSRVILGDHDPENVVLSEVDPLHQKTLPDFRLTADRLGISIVDISELVKIEQAGGPPKLFRRDGHRLVPVHRIYNRAIVDELVRRNIQLPFDYREPIDVEWAGHPNWYFHISKFSLPFLHHPAVPPAVFLNEWLEGRERDRLPADRDLLILKPLFSFAGKGIQFAPSDEDLLSIPEPERGGYLLQERVQFEPVIDTPFGMTQAEIRILYLWPDGGDLDPVLSLIRLGRGKMMGVDHNRDQQWVGGSAAFCPPRAS</sequence>
<name>A0A2Z5FSL2_9BACT</name>